<dbReference type="Gramene" id="KQK12154">
    <property type="protein sequence ID" value="KQK12154"/>
    <property type="gene ID" value="BRADI_1g01890v3"/>
</dbReference>
<reference evidence="3" key="3">
    <citation type="submission" date="2018-08" db="UniProtKB">
        <authorList>
            <consortium name="EnsemblPlants"/>
        </authorList>
    </citation>
    <scope>IDENTIFICATION</scope>
    <source>
        <strain evidence="3">cv. Bd21</strain>
    </source>
</reference>
<proteinExistence type="predicted"/>
<reference evidence="2" key="2">
    <citation type="submission" date="2017-06" db="EMBL/GenBank/DDBJ databases">
        <title>WGS assembly of Brachypodium distachyon.</title>
        <authorList>
            <consortium name="The International Brachypodium Initiative"/>
            <person name="Lucas S."/>
            <person name="Harmon-Smith M."/>
            <person name="Lail K."/>
            <person name="Tice H."/>
            <person name="Grimwood J."/>
            <person name="Bruce D."/>
            <person name="Barry K."/>
            <person name="Shu S."/>
            <person name="Lindquist E."/>
            <person name="Wang M."/>
            <person name="Pitluck S."/>
            <person name="Vogel J.P."/>
            <person name="Garvin D.F."/>
            <person name="Mockler T.C."/>
            <person name="Schmutz J."/>
            <person name="Rokhsar D."/>
            <person name="Bevan M.W."/>
        </authorList>
    </citation>
    <scope>NUCLEOTIDE SEQUENCE</scope>
    <source>
        <strain evidence="2">Bd21</strain>
    </source>
</reference>
<dbReference type="Proteomes" id="UP000008810">
    <property type="component" value="Chromosome 1"/>
</dbReference>
<gene>
    <name evidence="3" type="primary">LOC100833833</name>
    <name evidence="2" type="ORF">BRADI_1g01890v3</name>
</gene>
<feature type="region of interest" description="Disordered" evidence="1">
    <location>
        <begin position="172"/>
        <end position="205"/>
    </location>
</feature>
<feature type="compositionally biased region" description="Acidic residues" evidence="1">
    <location>
        <begin position="177"/>
        <end position="189"/>
    </location>
</feature>
<evidence type="ECO:0000313" key="3">
    <source>
        <dbReference type="EnsemblPlants" id="KQK12154"/>
    </source>
</evidence>
<dbReference type="eggNOG" id="ENOG502S3XK">
    <property type="taxonomic scope" value="Eukaryota"/>
</dbReference>
<protein>
    <submittedName>
        <fullName evidence="2 3">Uncharacterized protein</fullName>
    </submittedName>
</protein>
<feature type="region of interest" description="Disordered" evidence="1">
    <location>
        <begin position="241"/>
        <end position="314"/>
    </location>
</feature>
<evidence type="ECO:0000256" key="1">
    <source>
        <dbReference type="SAM" id="MobiDB-lite"/>
    </source>
</evidence>
<dbReference type="RefSeq" id="XP_010234786.1">
    <property type="nucleotide sequence ID" value="XM_010236484.3"/>
</dbReference>
<feature type="compositionally biased region" description="Basic residues" evidence="1">
    <location>
        <begin position="250"/>
        <end position="259"/>
    </location>
</feature>
<organism evidence="3">
    <name type="scientific">Brachypodium distachyon</name>
    <name type="common">Purple false brome</name>
    <name type="synonym">Trachynia distachya</name>
    <dbReference type="NCBI Taxonomy" id="15368"/>
    <lineage>
        <taxon>Eukaryota</taxon>
        <taxon>Viridiplantae</taxon>
        <taxon>Streptophyta</taxon>
        <taxon>Embryophyta</taxon>
        <taxon>Tracheophyta</taxon>
        <taxon>Spermatophyta</taxon>
        <taxon>Magnoliopsida</taxon>
        <taxon>Liliopsida</taxon>
        <taxon>Poales</taxon>
        <taxon>Poaceae</taxon>
        <taxon>BOP clade</taxon>
        <taxon>Pooideae</taxon>
        <taxon>Stipodae</taxon>
        <taxon>Brachypodieae</taxon>
        <taxon>Brachypodium</taxon>
    </lineage>
</organism>
<keyword evidence="4" id="KW-1185">Reference proteome</keyword>
<accession>I1GKY0</accession>
<dbReference type="OrthoDB" id="1923394at2759"/>
<dbReference type="EnsemblPlants" id="KQK12154">
    <property type="protein sequence ID" value="KQK12154"/>
    <property type="gene ID" value="BRADI_1g01890v3"/>
</dbReference>
<dbReference type="InterPro" id="IPR025322">
    <property type="entry name" value="PADRE_dom"/>
</dbReference>
<dbReference type="PANTHER" id="PTHR33052">
    <property type="entry name" value="DUF4228 DOMAIN PROTEIN-RELATED"/>
    <property type="match status" value="1"/>
</dbReference>
<dbReference type="EMBL" id="CM000880">
    <property type="protein sequence ID" value="KQK12154.1"/>
    <property type="molecule type" value="Genomic_DNA"/>
</dbReference>
<feature type="compositionally biased region" description="Gly residues" evidence="1">
    <location>
        <begin position="1"/>
        <end position="11"/>
    </location>
</feature>
<name>I1GKY0_BRADI</name>
<evidence type="ECO:0000313" key="2">
    <source>
        <dbReference type="EMBL" id="KQK12154.1"/>
    </source>
</evidence>
<dbReference type="GeneID" id="100833833"/>
<feature type="region of interest" description="Disordered" evidence="1">
    <location>
        <begin position="1"/>
        <end position="20"/>
    </location>
</feature>
<dbReference type="Pfam" id="PF14009">
    <property type="entry name" value="PADRE"/>
    <property type="match status" value="1"/>
</dbReference>
<dbReference type="KEGG" id="bdi:100833833"/>
<reference evidence="2 3" key="1">
    <citation type="journal article" date="2010" name="Nature">
        <title>Genome sequencing and analysis of the model grass Brachypodium distachyon.</title>
        <authorList>
            <consortium name="International Brachypodium Initiative"/>
        </authorList>
    </citation>
    <scope>NUCLEOTIDE SEQUENCE [LARGE SCALE GENOMIC DNA]</scope>
    <source>
        <strain evidence="2">Bd21</strain>
        <strain evidence="3">cv. Bd21</strain>
    </source>
</reference>
<dbReference type="HOGENOM" id="CLU_083149_0_0_1"/>
<feature type="compositionally biased region" description="Basic and acidic residues" evidence="1">
    <location>
        <begin position="297"/>
        <end position="314"/>
    </location>
</feature>
<dbReference type="OMA" id="ECQFKKM"/>
<evidence type="ECO:0000313" key="4">
    <source>
        <dbReference type="Proteomes" id="UP000008810"/>
    </source>
</evidence>
<sequence length="314" mass="34134">MSHGGGGGDGGSSSSSSSCMSLSLGKFIRRALRGGKQKRLKQDDKAAAAAAGRRRRAADGYYCASSIELLATSSSSSSWTPAGPAASSSSSSAPAVVRVVLWSGVVEVYTGVVLARAVIQNHPPGLCLAHPDVFRNPHGAMVRPLEPLFPGQKFFLLPESTIRKLQRAIPESSVGAFDDDDEDEDEEYETSSAEIEISESEEETGAVPGCCARDYFVDRERWAEWQFKRMVARGIAVEQEGRSAGEIDKKKKRRRKKQRKELPRLAPAPPPCRMRAVRSWEPSLPSVVEEASPSPDLRADRPADQEARTDHETP</sequence>
<dbReference type="AlphaFoldDB" id="I1GKY0"/>